<dbReference type="Pfam" id="PF00685">
    <property type="entry name" value="Sulfotransfer_1"/>
    <property type="match status" value="1"/>
</dbReference>
<evidence type="ECO:0000259" key="4">
    <source>
        <dbReference type="Pfam" id="PF00685"/>
    </source>
</evidence>
<keyword evidence="3" id="KW-1133">Transmembrane helix</keyword>
<accession>A0ABM0GW71</accession>
<dbReference type="PANTHER" id="PTHR10605">
    <property type="entry name" value="HEPARAN SULFATE SULFOTRANSFERASE"/>
    <property type="match status" value="1"/>
</dbReference>
<feature type="domain" description="Sulfotransferase" evidence="4">
    <location>
        <begin position="119"/>
        <end position="333"/>
    </location>
</feature>
<sequence>MSYVFRYVAYPRRGFRQNSLISLLVLLSLLGYLYYTASVRLKEIERQQRIMAMGATDDDEYDHESGRIVEWKAKYDRDEYVYQKFNRSCYMPNMPPYLLKTPVKESVLKQRGCERRLPSAIIAGVRKCGTTPLMNFLLLHPSIVGPGPEPHYFDAQYDKGIDWYRNQMPYSAPHQITIEKTPTYFIHPHDVPPKIRMDVSLNTKIILILCDPVHRLVSDYLEWTMKQPKFSLGMRHKFIAETFEKSVIEGDRFGTVNMFNEIVDLGVYVKHMIRWFEYFPPGQIMIIDGETFKLNPVQELQRLEDFLGIRPFFQTEHFYYDSTKNFFCMAFPEKRCLGSSKGRTHPDISERILKTLCEYYRPYDITLSKMTDMTFSWLGKC</sequence>
<keyword evidence="3" id="KW-0812">Transmembrane</keyword>
<evidence type="ECO:0000256" key="1">
    <source>
        <dbReference type="ARBA" id="ARBA00022679"/>
    </source>
</evidence>
<keyword evidence="5" id="KW-1185">Reference proteome</keyword>
<dbReference type="GeneID" id="100371479"/>
<name>A0ABM0GW71_SACKO</name>
<reference evidence="6" key="1">
    <citation type="submission" date="2025-08" db="UniProtKB">
        <authorList>
            <consortium name="RefSeq"/>
        </authorList>
    </citation>
    <scope>IDENTIFICATION</scope>
    <source>
        <tissue evidence="6">Testes</tissue>
    </source>
</reference>
<protein>
    <submittedName>
        <fullName evidence="6">Heparan sulfate glucosamine 3-O-sulfotransferase 3A1-like</fullName>
    </submittedName>
</protein>
<keyword evidence="1" id="KW-0808">Transferase</keyword>
<dbReference type="PANTHER" id="PTHR10605:SF65">
    <property type="entry name" value="GH20068P"/>
    <property type="match status" value="1"/>
</dbReference>
<evidence type="ECO:0000256" key="2">
    <source>
        <dbReference type="ARBA" id="ARBA00023180"/>
    </source>
</evidence>
<dbReference type="RefSeq" id="XP_002738678.1">
    <property type="nucleotide sequence ID" value="XM_002738632.1"/>
</dbReference>
<dbReference type="InterPro" id="IPR037359">
    <property type="entry name" value="NST/OST"/>
</dbReference>
<gene>
    <name evidence="6" type="primary">LOC100371479</name>
</gene>
<dbReference type="Proteomes" id="UP000694865">
    <property type="component" value="Unplaced"/>
</dbReference>
<proteinExistence type="predicted"/>
<dbReference type="Gene3D" id="3.40.50.300">
    <property type="entry name" value="P-loop containing nucleotide triphosphate hydrolases"/>
    <property type="match status" value="1"/>
</dbReference>
<dbReference type="InterPro" id="IPR000863">
    <property type="entry name" value="Sulfotransferase_dom"/>
</dbReference>
<dbReference type="SUPFAM" id="SSF52540">
    <property type="entry name" value="P-loop containing nucleoside triphosphate hydrolases"/>
    <property type="match status" value="1"/>
</dbReference>
<keyword evidence="3" id="KW-0472">Membrane</keyword>
<dbReference type="InterPro" id="IPR027417">
    <property type="entry name" value="P-loop_NTPase"/>
</dbReference>
<evidence type="ECO:0000313" key="5">
    <source>
        <dbReference type="Proteomes" id="UP000694865"/>
    </source>
</evidence>
<evidence type="ECO:0000313" key="6">
    <source>
        <dbReference type="RefSeq" id="XP_002738678.1"/>
    </source>
</evidence>
<feature type="transmembrane region" description="Helical" evidence="3">
    <location>
        <begin position="20"/>
        <end position="41"/>
    </location>
</feature>
<keyword evidence="2" id="KW-0325">Glycoprotein</keyword>
<organism evidence="5 6">
    <name type="scientific">Saccoglossus kowalevskii</name>
    <name type="common">Acorn worm</name>
    <dbReference type="NCBI Taxonomy" id="10224"/>
    <lineage>
        <taxon>Eukaryota</taxon>
        <taxon>Metazoa</taxon>
        <taxon>Hemichordata</taxon>
        <taxon>Enteropneusta</taxon>
        <taxon>Harrimaniidae</taxon>
        <taxon>Saccoglossus</taxon>
    </lineage>
</organism>
<evidence type="ECO:0000256" key="3">
    <source>
        <dbReference type="SAM" id="Phobius"/>
    </source>
</evidence>